<dbReference type="AlphaFoldDB" id="A0A8G1W120"/>
<gene>
    <name evidence="1" type="ORF">BO72DRAFT_280404</name>
</gene>
<name>A0A8G1W120_9EURO</name>
<reference evidence="1 2" key="1">
    <citation type="submission" date="2018-02" db="EMBL/GenBank/DDBJ databases">
        <title>The genomes of Aspergillus section Nigri reveals drivers in fungal speciation.</title>
        <authorList>
            <consortium name="DOE Joint Genome Institute"/>
            <person name="Vesth T.C."/>
            <person name="Nybo J."/>
            <person name="Theobald S."/>
            <person name="Brandl J."/>
            <person name="Frisvad J.C."/>
            <person name="Nielsen K.F."/>
            <person name="Lyhne E.K."/>
            <person name="Kogle M.E."/>
            <person name="Kuo A."/>
            <person name="Riley R."/>
            <person name="Clum A."/>
            <person name="Nolan M."/>
            <person name="Lipzen A."/>
            <person name="Salamov A."/>
            <person name="Henrissat B."/>
            <person name="Wiebenga A."/>
            <person name="De vries R.P."/>
            <person name="Grigoriev I.V."/>
            <person name="Mortensen U.H."/>
            <person name="Andersen M.R."/>
            <person name="Baker S.E."/>
        </authorList>
    </citation>
    <scope>NUCLEOTIDE SEQUENCE [LARGE SCALE GENOMIC DNA]</scope>
    <source>
        <strain evidence="1 2">CBS 313.89</strain>
    </source>
</reference>
<organism evidence="1 2">
    <name type="scientific">Aspergillus fijiensis CBS 313.89</name>
    <dbReference type="NCBI Taxonomy" id="1448319"/>
    <lineage>
        <taxon>Eukaryota</taxon>
        <taxon>Fungi</taxon>
        <taxon>Dikarya</taxon>
        <taxon>Ascomycota</taxon>
        <taxon>Pezizomycotina</taxon>
        <taxon>Eurotiomycetes</taxon>
        <taxon>Eurotiomycetidae</taxon>
        <taxon>Eurotiales</taxon>
        <taxon>Aspergillaceae</taxon>
        <taxon>Aspergillus</taxon>
    </lineage>
</organism>
<proteinExistence type="predicted"/>
<keyword evidence="2" id="KW-1185">Reference proteome</keyword>
<dbReference type="EMBL" id="KZ824628">
    <property type="protein sequence ID" value="RAK80475.1"/>
    <property type="molecule type" value="Genomic_DNA"/>
</dbReference>
<evidence type="ECO:0000313" key="2">
    <source>
        <dbReference type="Proteomes" id="UP000249789"/>
    </source>
</evidence>
<dbReference type="VEuPathDB" id="FungiDB:BO72DRAFT_280404"/>
<evidence type="ECO:0000313" key="1">
    <source>
        <dbReference type="EMBL" id="RAK80475.1"/>
    </source>
</evidence>
<dbReference type="GeneID" id="63857609"/>
<protein>
    <submittedName>
        <fullName evidence="1">Uncharacterized protein</fullName>
    </submittedName>
</protein>
<dbReference type="Proteomes" id="UP000249789">
    <property type="component" value="Unassembled WGS sequence"/>
</dbReference>
<sequence>MSTSFAAGIAAPAKAYRRSAVCSLCHIVLVSAWESAKRYSLYHLGIVSHIHIAKQQVLRIKHDSHSSTREEDLALPLQLTGWKLIPQPRPRLQPRLYTHSAPCPHSMQHSEARDRGFHTGHRPVWSYHATGDRASTLTAGQTYRFQNAGKAG</sequence>
<dbReference type="RefSeq" id="XP_040804485.1">
    <property type="nucleotide sequence ID" value="XM_040940276.1"/>
</dbReference>
<accession>A0A8G1W120</accession>